<organism evidence="2 3">
    <name type="scientific">Neorhodopirellula lusitana</name>
    <dbReference type="NCBI Taxonomy" id="445327"/>
    <lineage>
        <taxon>Bacteria</taxon>
        <taxon>Pseudomonadati</taxon>
        <taxon>Planctomycetota</taxon>
        <taxon>Planctomycetia</taxon>
        <taxon>Pirellulales</taxon>
        <taxon>Pirellulaceae</taxon>
        <taxon>Neorhodopirellula</taxon>
    </lineage>
</organism>
<keyword evidence="1" id="KW-0812">Transmembrane</keyword>
<evidence type="ECO:0000313" key="2">
    <source>
        <dbReference type="EMBL" id="SMP58488.1"/>
    </source>
</evidence>
<sequence>MHDRLNGMDPSKIAASSFGSGTQGHAHHDLSHLTAFSRTGQVITLALANGILVIAVIFGFMMMNNEATANAIVLLSIGGGVSAVSLVVAFLVPKMIRSQAASQLRQSADGIDLRNGVGLNAPSAEQLQRWGEWQRQSPAPTSLRSFLNQDQTATLIGQAILEGSAVINLVFAFLDGSWLHFAFVLVAFVALVSTLPTNGKLNHRIESALGAG</sequence>
<dbReference type="EMBL" id="FXUG01000006">
    <property type="protein sequence ID" value="SMP58488.1"/>
    <property type="molecule type" value="Genomic_DNA"/>
</dbReference>
<reference evidence="2 3" key="1">
    <citation type="submission" date="2017-05" db="EMBL/GenBank/DDBJ databases">
        <authorList>
            <person name="Varghese N."/>
            <person name="Submissions S."/>
        </authorList>
    </citation>
    <scope>NUCLEOTIDE SEQUENCE [LARGE SCALE GENOMIC DNA]</scope>
    <source>
        <strain evidence="2 3">DSM 25457</strain>
    </source>
</reference>
<feature type="transmembrane region" description="Helical" evidence="1">
    <location>
        <begin position="153"/>
        <end position="172"/>
    </location>
</feature>
<comment type="caution">
    <text evidence="2">The sequence shown here is derived from an EMBL/GenBank/DDBJ whole genome shotgun (WGS) entry which is preliminary data.</text>
</comment>
<name>A0ABY1Q3T6_9BACT</name>
<dbReference type="RefSeq" id="WP_283432809.1">
    <property type="nucleotide sequence ID" value="NZ_FXUG01000006.1"/>
</dbReference>
<evidence type="ECO:0000256" key="1">
    <source>
        <dbReference type="SAM" id="Phobius"/>
    </source>
</evidence>
<feature type="transmembrane region" description="Helical" evidence="1">
    <location>
        <begin position="178"/>
        <end position="195"/>
    </location>
</feature>
<proteinExistence type="predicted"/>
<evidence type="ECO:0000313" key="3">
    <source>
        <dbReference type="Proteomes" id="UP001158067"/>
    </source>
</evidence>
<feature type="transmembrane region" description="Helical" evidence="1">
    <location>
        <begin position="42"/>
        <end position="63"/>
    </location>
</feature>
<dbReference type="Proteomes" id="UP001158067">
    <property type="component" value="Unassembled WGS sequence"/>
</dbReference>
<protein>
    <submittedName>
        <fullName evidence="2">Uncharacterized protein</fullName>
    </submittedName>
</protein>
<keyword evidence="3" id="KW-1185">Reference proteome</keyword>
<feature type="transmembrane region" description="Helical" evidence="1">
    <location>
        <begin position="69"/>
        <end position="92"/>
    </location>
</feature>
<keyword evidence="1" id="KW-1133">Transmembrane helix</keyword>
<keyword evidence="1" id="KW-0472">Membrane</keyword>
<accession>A0ABY1Q3T6</accession>
<gene>
    <name evidence="2" type="ORF">SAMN06265222_10651</name>
</gene>